<dbReference type="PANTHER" id="PTHR10552:SF6">
    <property type="entry name" value="U2 SMALL NUCLEAR RIBONUCLEOPROTEIN A"/>
    <property type="match status" value="1"/>
</dbReference>
<dbReference type="STRING" id="2018661.A0A2A2K902"/>
<dbReference type="InterPro" id="IPR044640">
    <property type="entry name" value="RU2A"/>
</dbReference>
<protein>
    <recommendedName>
        <fullName evidence="6">Probable U2 small nuclear ribonucleoprotein A'</fullName>
    </recommendedName>
</protein>
<dbReference type="PROSITE" id="PS51450">
    <property type="entry name" value="LRR"/>
    <property type="match status" value="1"/>
</dbReference>
<keyword evidence="2" id="KW-0433">Leucine-rich repeat</keyword>
<dbReference type="OrthoDB" id="433501at2759"/>
<dbReference type="PANTHER" id="PTHR10552">
    <property type="entry name" value="U2 SMALL NUCLEAR RIBONUCLEOPROTEIN A"/>
    <property type="match status" value="1"/>
</dbReference>
<keyword evidence="9" id="KW-1185">Reference proteome</keyword>
<feature type="region of interest" description="Disordered" evidence="7">
    <location>
        <begin position="247"/>
        <end position="273"/>
    </location>
</feature>
<evidence type="ECO:0000256" key="1">
    <source>
        <dbReference type="ARBA" id="ARBA00004123"/>
    </source>
</evidence>
<evidence type="ECO:0000256" key="3">
    <source>
        <dbReference type="ARBA" id="ARBA00022737"/>
    </source>
</evidence>
<dbReference type="EMBL" id="LIAE01009280">
    <property type="protein sequence ID" value="PAV70390.1"/>
    <property type="molecule type" value="Genomic_DNA"/>
</dbReference>
<proteinExistence type="inferred from homology"/>
<gene>
    <name evidence="8" type="ORF">WR25_06428</name>
</gene>
<dbReference type="SUPFAM" id="SSF52058">
    <property type="entry name" value="L domain-like"/>
    <property type="match status" value="1"/>
</dbReference>
<dbReference type="GO" id="GO:0005686">
    <property type="term" value="C:U2 snRNP"/>
    <property type="evidence" value="ECO:0007669"/>
    <property type="project" value="TreeGrafter"/>
</dbReference>
<dbReference type="Gene3D" id="3.80.10.10">
    <property type="entry name" value="Ribonuclease Inhibitor"/>
    <property type="match status" value="1"/>
</dbReference>
<dbReference type="AlphaFoldDB" id="A0A2A2K902"/>
<evidence type="ECO:0000256" key="6">
    <source>
        <dbReference type="ARBA" id="ARBA00069881"/>
    </source>
</evidence>
<evidence type="ECO:0000313" key="8">
    <source>
        <dbReference type="EMBL" id="PAV70390.1"/>
    </source>
</evidence>
<comment type="similarity">
    <text evidence="5">Belongs to the U2 small nuclear ribonucleoprotein A family.</text>
</comment>
<reference evidence="8 9" key="1">
    <citation type="journal article" date="2017" name="Curr. Biol.">
        <title>Genome architecture and evolution of a unichromosomal asexual nematode.</title>
        <authorList>
            <person name="Fradin H."/>
            <person name="Zegar C."/>
            <person name="Gutwein M."/>
            <person name="Lucas J."/>
            <person name="Kovtun M."/>
            <person name="Corcoran D."/>
            <person name="Baugh L.R."/>
            <person name="Kiontke K."/>
            <person name="Gunsalus K."/>
            <person name="Fitch D.H."/>
            <person name="Piano F."/>
        </authorList>
    </citation>
    <scope>NUCLEOTIDE SEQUENCE [LARGE SCALE GENOMIC DNA]</scope>
    <source>
        <strain evidence="8">PF1309</strain>
    </source>
</reference>
<dbReference type="Proteomes" id="UP000218231">
    <property type="component" value="Unassembled WGS sequence"/>
</dbReference>
<dbReference type="GO" id="GO:0030620">
    <property type="term" value="F:U2 snRNA binding"/>
    <property type="evidence" value="ECO:0007669"/>
    <property type="project" value="InterPro"/>
</dbReference>
<dbReference type="InterPro" id="IPR001611">
    <property type="entry name" value="Leu-rich_rpt"/>
</dbReference>
<evidence type="ECO:0000256" key="4">
    <source>
        <dbReference type="ARBA" id="ARBA00023242"/>
    </source>
</evidence>
<evidence type="ECO:0000256" key="7">
    <source>
        <dbReference type="SAM" id="MobiDB-lite"/>
    </source>
</evidence>
<sequence>MVRLTVELIDEAQQFVNSIQLRELSLRGYKIPIIENMGITKDQFDLIDLSDNDIKKLDNFPVMKRLSALYLHNNRVQYIASDIAEKLPALKTLALTSNNLLELGDIDPLTNCKHLEYITFIGNPMTHKSNYRLYAIYKIPSLRVIDFKRVRLAERKAAKKMFKGKEGKKARDAIQRSAHIGLDKENEETVRSNAGDKLTADDRAKIQEAINHASSLAEVEHLQAILASGKVPEKGWNRQLDLAAQGYGGNAHLQQNRNGNGDFQPEQEEDMES</sequence>
<dbReference type="Pfam" id="PF14580">
    <property type="entry name" value="LRR_9"/>
    <property type="match status" value="1"/>
</dbReference>
<evidence type="ECO:0000313" key="9">
    <source>
        <dbReference type="Proteomes" id="UP000218231"/>
    </source>
</evidence>
<comment type="subcellular location">
    <subcellularLocation>
        <location evidence="1">Nucleus</location>
    </subcellularLocation>
</comment>
<keyword evidence="3" id="KW-0677">Repeat</keyword>
<name>A0A2A2K902_9BILA</name>
<accession>A0A2A2K902</accession>
<organism evidence="8 9">
    <name type="scientific">Diploscapter pachys</name>
    <dbReference type="NCBI Taxonomy" id="2018661"/>
    <lineage>
        <taxon>Eukaryota</taxon>
        <taxon>Metazoa</taxon>
        <taxon>Ecdysozoa</taxon>
        <taxon>Nematoda</taxon>
        <taxon>Chromadorea</taxon>
        <taxon>Rhabditida</taxon>
        <taxon>Rhabditina</taxon>
        <taxon>Rhabditomorpha</taxon>
        <taxon>Rhabditoidea</taxon>
        <taxon>Rhabditidae</taxon>
        <taxon>Diploscapter</taxon>
    </lineage>
</organism>
<dbReference type="FunFam" id="3.80.10.10:FF:000026">
    <property type="entry name" value="U2 small nuclear ribonucleoprotein A"/>
    <property type="match status" value="1"/>
</dbReference>
<dbReference type="InterPro" id="IPR032675">
    <property type="entry name" value="LRR_dom_sf"/>
</dbReference>
<evidence type="ECO:0000256" key="5">
    <source>
        <dbReference type="ARBA" id="ARBA00024196"/>
    </source>
</evidence>
<feature type="compositionally biased region" description="Polar residues" evidence="7">
    <location>
        <begin position="252"/>
        <end position="261"/>
    </location>
</feature>
<dbReference type="GO" id="GO:0000398">
    <property type="term" value="P:mRNA splicing, via spliceosome"/>
    <property type="evidence" value="ECO:0007669"/>
    <property type="project" value="InterPro"/>
</dbReference>
<comment type="caution">
    <text evidence="8">The sequence shown here is derived from an EMBL/GenBank/DDBJ whole genome shotgun (WGS) entry which is preliminary data.</text>
</comment>
<keyword evidence="4" id="KW-0539">Nucleus</keyword>
<evidence type="ECO:0000256" key="2">
    <source>
        <dbReference type="ARBA" id="ARBA00022614"/>
    </source>
</evidence>